<feature type="chain" id="PRO_5030754430" description="Tetratricopeptide repeat protein" evidence="2">
    <location>
        <begin position="20"/>
        <end position="573"/>
    </location>
</feature>
<dbReference type="InterPro" id="IPR011990">
    <property type="entry name" value="TPR-like_helical_dom_sf"/>
</dbReference>
<evidence type="ECO:0000313" key="4">
    <source>
        <dbReference type="Proteomes" id="UP000576082"/>
    </source>
</evidence>
<reference evidence="3 4" key="1">
    <citation type="submission" date="2020-04" db="EMBL/GenBank/DDBJ databases">
        <title>Flammeovirga sp. SR4, a novel species isolated from seawater.</title>
        <authorList>
            <person name="Wang X."/>
        </authorList>
    </citation>
    <scope>NUCLEOTIDE SEQUENCE [LARGE SCALE GENOMIC DNA]</scope>
    <source>
        <strain evidence="3 4">ATCC 23126</strain>
    </source>
</reference>
<sequence>MKQTIVLLLSLLWIGNLNAVAQKAAEKKVRINMLIKPLQILNGHASPYQIDGQIADTIMPPCFAVKAISTGGNKTVKSLFDKVTIVGIKKYDKGSSSDQLLAKSKISNNGIHGYDYALEYYGGSYTKKLAIETIKTKQGDSTVVTYTPYAEVQISVNYKFKHVDGTLLLEKNFTGEEVFKRRKEIGGAYASRSLALSKKKELGSTTLANLEKNVQEDFYNGIVDNLNNQFGYSCRYYTFKLAMGKGKKHDYSASEEIITELDEVFKENEKKCFLNQREDFAKTLQPIQAKFKEAIPVWEELIAFYEKGNKKAKVSDKNIAYFYYNIGVAYLFLEEYEKASDYAKKAYAFKYNNKGEVNGLFYAIKNLKPRSNPKVHQFEFTDAAVDKFYAAEVTALKRTANSSKNIADLPFALRVDYSKVDLEKEITLSYRKIIDAAGWLKYQLYLTNNSDTPIIVPYMEGNENVGIVTQVSYKKKGGAKEKVSLENEPLQNTFLSEKSYYLLLPSDKCLVKTLDIPKVKEKAVYEIDIRLQIEPRFIEDKWFKNDNTRRVRLQSIVLDKVLTFDDKIEASEL</sequence>
<feature type="repeat" description="TPR" evidence="1">
    <location>
        <begin position="320"/>
        <end position="353"/>
    </location>
</feature>
<evidence type="ECO:0008006" key="5">
    <source>
        <dbReference type="Google" id="ProtNLM"/>
    </source>
</evidence>
<keyword evidence="2" id="KW-0732">Signal</keyword>
<evidence type="ECO:0000256" key="2">
    <source>
        <dbReference type="SAM" id="SignalP"/>
    </source>
</evidence>
<keyword evidence="4" id="KW-1185">Reference proteome</keyword>
<proteinExistence type="predicted"/>
<name>A0A7X9RTG8_9BACT</name>
<dbReference type="PROSITE" id="PS50005">
    <property type="entry name" value="TPR"/>
    <property type="match status" value="1"/>
</dbReference>
<comment type="caution">
    <text evidence="3">The sequence shown here is derived from an EMBL/GenBank/DDBJ whole genome shotgun (WGS) entry which is preliminary data.</text>
</comment>
<feature type="signal peptide" evidence="2">
    <location>
        <begin position="1"/>
        <end position="19"/>
    </location>
</feature>
<gene>
    <name evidence="3" type="ORF">HHU12_04900</name>
</gene>
<dbReference type="RefSeq" id="WP_169655531.1">
    <property type="nucleotide sequence ID" value="NZ_JABANE010000009.1"/>
</dbReference>
<dbReference type="Gene3D" id="1.25.40.10">
    <property type="entry name" value="Tetratricopeptide repeat domain"/>
    <property type="match status" value="1"/>
</dbReference>
<keyword evidence="1" id="KW-0802">TPR repeat</keyword>
<evidence type="ECO:0000256" key="1">
    <source>
        <dbReference type="PROSITE-ProRule" id="PRU00339"/>
    </source>
</evidence>
<dbReference type="AlphaFoldDB" id="A0A7X9RTG8"/>
<protein>
    <recommendedName>
        <fullName evidence="5">Tetratricopeptide repeat protein</fullName>
    </recommendedName>
</protein>
<dbReference type="Proteomes" id="UP000576082">
    <property type="component" value="Unassembled WGS sequence"/>
</dbReference>
<organism evidence="3 4">
    <name type="scientific">Flammeovirga aprica JL-4</name>
    <dbReference type="NCBI Taxonomy" id="694437"/>
    <lineage>
        <taxon>Bacteria</taxon>
        <taxon>Pseudomonadati</taxon>
        <taxon>Bacteroidota</taxon>
        <taxon>Cytophagia</taxon>
        <taxon>Cytophagales</taxon>
        <taxon>Flammeovirgaceae</taxon>
        <taxon>Flammeovirga</taxon>
    </lineage>
</organism>
<dbReference type="SUPFAM" id="SSF48452">
    <property type="entry name" value="TPR-like"/>
    <property type="match status" value="1"/>
</dbReference>
<dbReference type="InterPro" id="IPR019734">
    <property type="entry name" value="TPR_rpt"/>
</dbReference>
<dbReference type="EMBL" id="JABANE010000009">
    <property type="protein sequence ID" value="NME67294.1"/>
    <property type="molecule type" value="Genomic_DNA"/>
</dbReference>
<accession>A0A7X9RTG8</accession>
<evidence type="ECO:0000313" key="3">
    <source>
        <dbReference type="EMBL" id="NME67294.1"/>
    </source>
</evidence>